<reference evidence="1 2" key="1">
    <citation type="submission" date="2019-02" db="EMBL/GenBank/DDBJ databases">
        <title>Genome sequencing of the rare red list fungi Dentipellis fragilis.</title>
        <authorList>
            <person name="Buettner E."/>
            <person name="Kellner H."/>
        </authorList>
    </citation>
    <scope>NUCLEOTIDE SEQUENCE [LARGE SCALE GENOMIC DNA]</scope>
    <source>
        <strain evidence="1 2">DSM 105465</strain>
    </source>
</reference>
<dbReference type="PANTHER" id="PTHR47691:SF3">
    <property type="entry name" value="HTH-TYPE TRANSCRIPTIONAL REGULATOR RV0890C-RELATED"/>
    <property type="match status" value="1"/>
</dbReference>
<keyword evidence="2" id="KW-1185">Reference proteome</keyword>
<dbReference type="OrthoDB" id="431454at2759"/>
<dbReference type="EMBL" id="SEOQ01000792">
    <property type="protein sequence ID" value="TFY56872.1"/>
    <property type="molecule type" value="Genomic_DNA"/>
</dbReference>
<evidence type="ECO:0000313" key="2">
    <source>
        <dbReference type="Proteomes" id="UP000298327"/>
    </source>
</evidence>
<dbReference type="STRING" id="205917.A0A4Y9Y428"/>
<evidence type="ECO:0000313" key="1">
    <source>
        <dbReference type="EMBL" id="TFY56872.1"/>
    </source>
</evidence>
<comment type="caution">
    <text evidence="1">The sequence shown here is derived from an EMBL/GenBank/DDBJ whole genome shotgun (WGS) entry which is preliminary data.</text>
</comment>
<gene>
    <name evidence="1" type="ORF">EVG20_g8758</name>
</gene>
<name>A0A4Y9Y428_9AGAM</name>
<protein>
    <recommendedName>
        <fullName evidence="3">NB-ARC domain-containing protein</fullName>
    </recommendedName>
</protein>
<dbReference type="AlphaFoldDB" id="A0A4Y9Y428"/>
<dbReference type="Proteomes" id="UP000298327">
    <property type="component" value="Unassembled WGS sequence"/>
</dbReference>
<proteinExistence type="predicted"/>
<dbReference type="Gene3D" id="3.40.50.300">
    <property type="entry name" value="P-loop containing nucleotide triphosphate hydrolases"/>
    <property type="match status" value="1"/>
</dbReference>
<organism evidence="1 2">
    <name type="scientific">Dentipellis fragilis</name>
    <dbReference type="NCBI Taxonomy" id="205917"/>
    <lineage>
        <taxon>Eukaryota</taxon>
        <taxon>Fungi</taxon>
        <taxon>Dikarya</taxon>
        <taxon>Basidiomycota</taxon>
        <taxon>Agaricomycotina</taxon>
        <taxon>Agaricomycetes</taxon>
        <taxon>Russulales</taxon>
        <taxon>Hericiaceae</taxon>
        <taxon>Dentipellis</taxon>
    </lineage>
</organism>
<sequence length="614" mass="67758">MRDILEALVPASPGPCSGVQAMIIAMSVCNLVPCSHPSLYVPTKLRKTRVCIRIQTHSSWAVASRFGDREPDFVQSFFGDSVAAQTGEVRYPSNSASEGLLPFTSIASIFSLLSSSTLLVPTSIRSYVFRKKPYSEAPGRGSGYVRADCHIEYSYVVVISDGDYSQLIPYLPQSIRSSATRSTTSGKAEIVFGTAKAILAILREVGEMTQNIPYIKAVSGVCIQILQMKAEVDGFRENWKAVMKNIEEINEIIEEYYTELASTGMMVIPDDVKKAFKSLEQYLQATVATWARYQPRTKSDSTIDRISLYLRRIKLNTAIKNCARDTEIALQIFNASKVEYRHPYRHHEDFGRAEQSKAVSEFFVHASLIEMQVRIVPIEDTVTSPDLRAPSGTMFGREHEIQEVITSIQQRAPARITILGPGGIGKTSLALAVLHHPAIASEFIDARYFVPCDAAWSVNALLLELATALGIFTDGLLSVEKKILVFLRSSKCIVCLDNFETPWDAQTQLVEELLAKITSIPSVTVLVTMRGTEQPAKTLWTQPFMSPVMPLTLEAALQTFEAISGKRDTYATKLVQAVECVPLAVHLLAYLAQSEGDYSCLGALGDQTYIYGSA</sequence>
<dbReference type="PANTHER" id="PTHR47691">
    <property type="entry name" value="REGULATOR-RELATED"/>
    <property type="match status" value="1"/>
</dbReference>
<accession>A0A4Y9Y428</accession>
<dbReference type="SUPFAM" id="SSF52540">
    <property type="entry name" value="P-loop containing nucleoside triphosphate hydrolases"/>
    <property type="match status" value="1"/>
</dbReference>
<dbReference type="InterPro" id="IPR027417">
    <property type="entry name" value="P-loop_NTPase"/>
</dbReference>
<evidence type="ECO:0008006" key="3">
    <source>
        <dbReference type="Google" id="ProtNLM"/>
    </source>
</evidence>